<feature type="domain" description="AMP-dependent synthetase/ligase" evidence="2">
    <location>
        <begin position="56"/>
        <end position="396"/>
    </location>
</feature>
<dbReference type="Gene3D" id="3.30.300.30">
    <property type="match status" value="1"/>
</dbReference>
<protein>
    <submittedName>
        <fullName evidence="4">AMP-binding protein</fullName>
    </submittedName>
</protein>
<name>A0A7D6DYJ9_9MYCO</name>
<reference evidence="5" key="1">
    <citation type="submission" date="2020-07" db="EMBL/GenBank/DDBJ databases">
        <title>Description of Mycobacterium gordonae subsp. intergordonae subsp.nov. and Mycobacterium gordonae subsp. gordonae subsp. nov.</title>
        <authorList>
            <person name="Yu X."/>
        </authorList>
    </citation>
    <scope>NUCLEOTIDE SEQUENCE [LARGE SCALE GENOMIC DNA]</scope>
    <source>
        <strain evidence="5">24</strain>
    </source>
</reference>
<accession>A0A7D6DYJ9</accession>
<dbReference type="InterPro" id="IPR045851">
    <property type="entry name" value="AMP-bd_C_sf"/>
</dbReference>
<organism evidence="4 5">
    <name type="scientific">Mycobacterium vicinigordonae</name>
    <dbReference type="NCBI Taxonomy" id="1719132"/>
    <lineage>
        <taxon>Bacteria</taxon>
        <taxon>Bacillati</taxon>
        <taxon>Actinomycetota</taxon>
        <taxon>Actinomycetes</taxon>
        <taxon>Mycobacteriales</taxon>
        <taxon>Mycobacteriaceae</taxon>
        <taxon>Mycobacterium</taxon>
    </lineage>
</organism>
<dbReference type="AlphaFoldDB" id="A0A7D6DYJ9"/>
<dbReference type="InterPro" id="IPR000873">
    <property type="entry name" value="AMP-dep_synth/lig_dom"/>
</dbReference>
<evidence type="ECO:0000256" key="1">
    <source>
        <dbReference type="ARBA" id="ARBA00022598"/>
    </source>
</evidence>
<dbReference type="GO" id="GO:0044550">
    <property type="term" value="P:secondary metabolite biosynthetic process"/>
    <property type="evidence" value="ECO:0007669"/>
    <property type="project" value="TreeGrafter"/>
</dbReference>
<keyword evidence="1" id="KW-0436">Ligase</keyword>
<reference evidence="5" key="3">
    <citation type="submission" date="2023-07" db="EMBL/GenBank/DDBJ databases">
        <title>Description of Mycobacterium gordonae subsp. intergordonae subsp.nov. and Mycobacterium gordonae subsp. gordonae subsp. nov.</title>
        <authorList>
            <person name="Huang H."/>
        </authorList>
    </citation>
    <scope>NUCLEOTIDE SEQUENCE [LARGE SCALE GENOMIC DNA]</scope>
    <source>
        <strain evidence="5">24</strain>
    </source>
</reference>
<evidence type="ECO:0000259" key="3">
    <source>
        <dbReference type="Pfam" id="PF13193"/>
    </source>
</evidence>
<feature type="domain" description="AMP-binding enzyme C-terminal" evidence="3">
    <location>
        <begin position="450"/>
        <end position="528"/>
    </location>
</feature>
<dbReference type="InterPro" id="IPR025110">
    <property type="entry name" value="AMP-bd_C"/>
</dbReference>
<sequence>MFMSSTAHVDTFCRDRLPPMDQWPAFEFTLPALRYPERLNCAVALLDEVVETLGGARPCVITADETWSYAEVLRRANQIAQVLCEDLGLVPGQRVMLRGPNNPWLVACWFAVLKAGAVVVTTTPLLRSGELRQLIDVTAPTIAISDHRYSREMVAALDGTGSVVAVQYGSRLADDLIMLAARKSGAFANVDTAADDVALLAPTSGTTGAAKATMQFHRDVLAVADTFGAGVVGATPEDVFTGTPSLAFTYGLGALLVIPLRIGAATVLLEKPTTDAIVCAVAKLGATILFTAPTAYRTLIREGKASALAGVRRCMSAGEHLPEWVWHKFFEQSGLPIFDGLGSTEMMHVFISATPGSVKPGSTGRVVPGYRAEIVDSQGCPVGNGIPGRLAVIGPTGCRYLADARQRDYVQHGWNITGDIYLRDQDGYFWYQGRSDDMIVSSGYNISGVEIEQAMESHPDVVECAVTGKPDRDRGMVVHATVVLQAGIDGDADTVQRLQSHVKQLLAPYKYPRSVEFTDSLPRTATGKVKRSQLRGKDEAG</sequence>
<proteinExistence type="predicted"/>
<keyword evidence="5" id="KW-1185">Reference proteome</keyword>
<dbReference type="PANTHER" id="PTHR43352:SF1">
    <property type="entry name" value="ANTHRANILATE--COA LIGASE"/>
    <property type="match status" value="1"/>
</dbReference>
<reference evidence="4 5" key="2">
    <citation type="submission" date="2020-07" db="EMBL/GenBank/DDBJ databases">
        <authorList>
            <person name="Yu X."/>
        </authorList>
    </citation>
    <scope>NUCLEOTIDE SEQUENCE [LARGE SCALE GENOMIC DNA]</scope>
    <source>
        <strain evidence="5">24</strain>
    </source>
</reference>
<evidence type="ECO:0000259" key="2">
    <source>
        <dbReference type="Pfam" id="PF00501"/>
    </source>
</evidence>
<dbReference type="Proteomes" id="UP000510682">
    <property type="component" value="Chromosome"/>
</dbReference>
<dbReference type="SUPFAM" id="SSF56801">
    <property type="entry name" value="Acetyl-CoA synthetase-like"/>
    <property type="match status" value="1"/>
</dbReference>
<evidence type="ECO:0000313" key="5">
    <source>
        <dbReference type="Proteomes" id="UP000510682"/>
    </source>
</evidence>
<dbReference type="InterPro" id="IPR020845">
    <property type="entry name" value="AMP-binding_CS"/>
</dbReference>
<dbReference type="Pfam" id="PF13193">
    <property type="entry name" value="AMP-binding_C"/>
    <property type="match status" value="1"/>
</dbReference>
<dbReference type="GO" id="GO:0016878">
    <property type="term" value="F:acid-thiol ligase activity"/>
    <property type="evidence" value="ECO:0007669"/>
    <property type="project" value="TreeGrafter"/>
</dbReference>
<dbReference type="Gene3D" id="3.40.50.12780">
    <property type="entry name" value="N-terminal domain of ligase-like"/>
    <property type="match status" value="1"/>
</dbReference>
<dbReference type="PROSITE" id="PS00455">
    <property type="entry name" value="AMP_BINDING"/>
    <property type="match status" value="1"/>
</dbReference>
<gene>
    <name evidence="4" type="ORF">H0P51_02480</name>
</gene>
<dbReference type="Pfam" id="PF00501">
    <property type="entry name" value="AMP-binding"/>
    <property type="match status" value="1"/>
</dbReference>
<evidence type="ECO:0000313" key="4">
    <source>
        <dbReference type="EMBL" id="QLL07884.1"/>
    </source>
</evidence>
<dbReference type="EMBL" id="CP059165">
    <property type="protein sequence ID" value="QLL07884.1"/>
    <property type="molecule type" value="Genomic_DNA"/>
</dbReference>
<dbReference type="PANTHER" id="PTHR43352">
    <property type="entry name" value="ACETYL-COA SYNTHETASE"/>
    <property type="match status" value="1"/>
</dbReference>
<dbReference type="KEGG" id="mgor:H0P51_02480"/>
<dbReference type="InterPro" id="IPR042099">
    <property type="entry name" value="ANL_N_sf"/>
</dbReference>